<sequence length="305" mass="31564">MVPSCRRWLLFILATAVLIALVPSDGLTHDATGGRRLSSSPHAAKPRSTALDGPAASRAAVTPAGAAAARRTATATPSPAARSRAAVAAARARVRTESRARPAAVAAVIDRAPNPTTLRQRLRGVLGKISEDRLRRHRAREEAAQGRTASAATAASTSAATRKRSSPFTLASAAAASAAAASAAAASAAALATRVAVPATRTAASTAAPADNRFGARPPSPSAAKPRCFVVKIQLWGTHSDARMGEGVRWLAEVVLPSVDAAAKFHAKCCHSARKPPVFHDAFLLMDGSYSLNRTRVQALKTRFP</sequence>
<feature type="region of interest" description="Disordered" evidence="1">
    <location>
        <begin position="32"/>
        <end position="84"/>
    </location>
</feature>
<accession>A0A0D3HZQ1</accession>
<dbReference type="HOGENOM" id="CLU_913970_0_0_1"/>
<feature type="signal peptide" evidence="2">
    <location>
        <begin position="1"/>
        <end position="24"/>
    </location>
</feature>
<dbReference type="EnsemblProtists" id="EOD04486">
    <property type="protein sequence ID" value="EOD04486"/>
    <property type="gene ID" value="EMIHUDRAFT_439140"/>
</dbReference>
<feature type="compositionally biased region" description="Low complexity" evidence="1">
    <location>
        <begin position="145"/>
        <end position="160"/>
    </location>
</feature>
<dbReference type="KEGG" id="ehx:EMIHUDRAFT_439140"/>
<dbReference type="RefSeq" id="XP_005756915.1">
    <property type="nucleotide sequence ID" value="XM_005756858.1"/>
</dbReference>
<feature type="region of interest" description="Disordered" evidence="1">
    <location>
        <begin position="134"/>
        <end position="165"/>
    </location>
</feature>
<dbReference type="Proteomes" id="UP000013827">
    <property type="component" value="Unassembled WGS sequence"/>
</dbReference>
<dbReference type="AlphaFoldDB" id="A0A0D3HZQ1"/>
<feature type="region of interest" description="Disordered" evidence="1">
    <location>
        <begin position="202"/>
        <end position="224"/>
    </location>
</feature>
<keyword evidence="4" id="KW-1185">Reference proteome</keyword>
<dbReference type="GeneID" id="17250714"/>
<dbReference type="PaxDb" id="2903-EOD04486"/>
<evidence type="ECO:0000256" key="1">
    <source>
        <dbReference type="SAM" id="MobiDB-lite"/>
    </source>
</evidence>
<reference evidence="4" key="1">
    <citation type="journal article" date="2013" name="Nature">
        <title>Pan genome of the phytoplankton Emiliania underpins its global distribution.</title>
        <authorList>
            <person name="Read B.A."/>
            <person name="Kegel J."/>
            <person name="Klute M.J."/>
            <person name="Kuo A."/>
            <person name="Lefebvre S.C."/>
            <person name="Maumus F."/>
            <person name="Mayer C."/>
            <person name="Miller J."/>
            <person name="Monier A."/>
            <person name="Salamov A."/>
            <person name="Young J."/>
            <person name="Aguilar M."/>
            <person name="Claverie J.M."/>
            <person name="Frickenhaus S."/>
            <person name="Gonzalez K."/>
            <person name="Herman E.K."/>
            <person name="Lin Y.C."/>
            <person name="Napier J."/>
            <person name="Ogata H."/>
            <person name="Sarno A.F."/>
            <person name="Shmutz J."/>
            <person name="Schroeder D."/>
            <person name="de Vargas C."/>
            <person name="Verret F."/>
            <person name="von Dassow P."/>
            <person name="Valentin K."/>
            <person name="Van de Peer Y."/>
            <person name="Wheeler G."/>
            <person name="Dacks J.B."/>
            <person name="Delwiche C.F."/>
            <person name="Dyhrman S.T."/>
            <person name="Glockner G."/>
            <person name="John U."/>
            <person name="Richards T."/>
            <person name="Worden A.Z."/>
            <person name="Zhang X."/>
            <person name="Grigoriev I.V."/>
            <person name="Allen A.E."/>
            <person name="Bidle K."/>
            <person name="Borodovsky M."/>
            <person name="Bowler C."/>
            <person name="Brownlee C."/>
            <person name="Cock J.M."/>
            <person name="Elias M."/>
            <person name="Gladyshev V.N."/>
            <person name="Groth M."/>
            <person name="Guda C."/>
            <person name="Hadaegh A."/>
            <person name="Iglesias-Rodriguez M.D."/>
            <person name="Jenkins J."/>
            <person name="Jones B.M."/>
            <person name="Lawson T."/>
            <person name="Leese F."/>
            <person name="Lindquist E."/>
            <person name="Lobanov A."/>
            <person name="Lomsadze A."/>
            <person name="Malik S.B."/>
            <person name="Marsh M.E."/>
            <person name="Mackinder L."/>
            <person name="Mock T."/>
            <person name="Mueller-Roeber B."/>
            <person name="Pagarete A."/>
            <person name="Parker M."/>
            <person name="Probert I."/>
            <person name="Quesneville H."/>
            <person name="Raines C."/>
            <person name="Rensing S.A."/>
            <person name="Riano-Pachon D.M."/>
            <person name="Richier S."/>
            <person name="Rokitta S."/>
            <person name="Shiraiwa Y."/>
            <person name="Soanes D.M."/>
            <person name="van der Giezen M."/>
            <person name="Wahlund T.M."/>
            <person name="Williams B."/>
            <person name="Wilson W."/>
            <person name="Wolfe G."/>
            <person name="Wurch L.L."/>
        </authorList>
    </citation>
    <scope>NUCLEOTIDE SEQUENCE</scope>
</reference>
<evidence type="ECO:0008006" key="5">
    <source>
        <dbReference type="Google" id="ProtNLM"/>
    </source>
</evidence>
<organism evidence="3 4">
    <name type="scientific">Emiliania huxleyi (strain CCMP1516)</name>
    <dbReference type="NCBI Taxonomy" id="280463"/>
    <lineage>
        <taxon>Eukaryota</taxon>
        <taxon>Haptista</taxon>
        <taxon>Haptophyta</taxon>
        <taxon>Prymnesiophyceae</taxon>
        <taxon>Isochrysidales</taxon>
        <taxon>Noelaerhabdaceae</taxon>
        <taxon>Emiliania</taxon>
    </lineage>
</organism>
<proteinExistence type="predicted"/>
<evidence type="ECO:0000256" key="2">
    <source>
        <dbReference type="SAM" id="SignalP"/>
    </source>
</evidence>
<evidence type="ECO:0000313" key="4">
    <source>
        <dbReference type="Proteomes" id="UP000013827"/>
    </source>
</evidence>
<reference evidence="3" key="2">
    <citation type="submission" date="2024-10" db="UniProtKB">
        <authorList>
            <consortium name="EnsemblProtists"/>
        </authorList>
    </citation>
    <scope>IDENTIFICATION</scope>
</reference>
<evidence type="ECO:0000313" key="3">
    <source>
        <dbReference type="EnsemblProtists" id="EOD04486"/>
    </source>
</evidence>
<keyword evidence="2" id="KW-0732">Signal</keyword>
<protein>
    <recommendedName>
        <fullName evidence="5">Hexosyltransferase</fullName>
    </recommendedName>
</protein>
<feature type="chain" id="PRO_5044185244" description="Hexosyltransferase" evidence="2">
    <location>
        <begin position="25"/>
        <end position="305"/>
    </location>
</feature>
<feature type="compositionally biased region" description="Basic and acidic residues" evidence="1">
    <location>
        <begin position="134"/>
        <end position="144"/>
    </location>
</feature>
<name>A0A0D3HZQ1_EMIH1</name>
<feature type="compositionally biased region" description="Low complexity" evidence="1">
    <location>
        <begin position="54"/>
        <end position="84"/>
    </location>
</feature>